<organism evidence="1 2">
    <name type="scientific">Mycetocola manganoxydans</name>
    <dbReference type="NCBI Taxonomy" id="699879"/>
    <lineage>
        <taxon>Bacteria</taxon>
        <taxon>Bacillati</taxon>
        <taxon>Actinomycetota</taxon>
        <taxon>Actinomycetes</taxon>
        <taxon>Micrococcales</taxon>
        <taxon>Microbacteriaceae</taxon>
        <taxon>Mycetocola</taxon>
    </lineage>
</organism>
<dbReference type="Proteomes" id="UP000270299">
    <property type="component" value="Unassembled WGS sequence"/>
</dbReference>
<proteinExistence type="predicted"/>
<evidence type="ECO:0000313" key="2">
    <source>
        <dbReference type="Proteomes" id="UP000270299"/>
    </source>
</evidence>
<reference evidence="1 2" key="1">
    <citation type="submission" date="2018-10" db="EMBL/GenBank/DDBJ databases">
        <authorList>
            <person name="Li J."/>
        </authorList>
    </citation>
    <scope>NUCLEOTIDE SEQUENCE [LARGE SCALE GENOMIC DNA]</scope>
    <source>
        <strain evidence="1 2">CCTCC AB209002</strain>
    </source>
</reference>
<sequence>MTTERAVWFVDVNGAEVEEVSLERLADLLAELKDADEEHASVSVTDSDEWNLEISMDSVLLENVGVEGEEVGVLTLESVDDALPVAADFIAGDFSALRARPWSE</sequence>
<keyword evidence="2" id="KW-1185">Reference proteome</keyword>
<dbReference type="EMBL" id="RCUV01000003">
    <property type="protein sequence ID" value="RLP72990.1"/>
    <property type="molecule type" value="Genomic_DNA"/>
</dbReference>
<name>A0A3L6ZZ46_9MICO</name>
<gene>
    <name evidence="1" type="ORF">D9V29_03010</name>
</gene>
<evidence type="ECO:0000313" key="1">
    <source>
        <dbReference type="EMBL" id="RLP72990.1"/>
    </source>
</evidence>
<comment type="caution">
    <text evidence="1">The sequence shown here is derived from an EMBL/GenBank/DDBJ whole genome shotgun (WGS) entry which is preliminary data.</text>
</comment>
<protein>
    <submittedName>
        <fullName evidence="1">Uncharacterized protein</fullName>
    </submittedName>
</protein>
<dbReference type="AlphaFoldDB" id="A0A3L6ZZ46"/>
<accession>A0A3L6ZZ46</accession>
<dbReference type="RefSeq" id="WP_121671846.1">
    <property type="nucleotide sequence ID" value="NZ_BMXM01000003.1"/>
</dbReference>